<evidence type="ECO:0000256" key="1">
    <source>
        <dbReference type="SAM" id="MobiDB-lite"/>
    </source>
</evidence>
<feature type="compositionally biased region" description="Acidic residues" evidence="1">
    <location>
        <begin position="15"/>
        <end position="27"/>
    </location>
</feature>
<reference evidence="2" key="1">
    <citation type="submission" date="2023-10" db="EMBL/GenBank/DDBJ databases">
        <authorList>
            <person name="Chen Y."/>
            <person name="Shah S."/>
            <person name="Dougan E. K."/>
            <person name="Thang M."/>
            <person name="Chan C."/>
        </authorList>
    </citation>
    <scope>NUCLEOTIDE SEQUENCE [LARGE SCALE GENOMIC DNA]</scope>
</reference>
<feature type="compositionally biased region" description="Basic residues" evidence="1">
    <location>
        <begin position="1"/>
        <end position="10"/>
    </location>
</feature>
<organism evidence="2 3">
    <name type="scientific">Prorocentrum cordatum</name>
    <dbReference type="NCBI Taxonomy" id="2364126"/>
    <lineage>
        <taxon>Eukaryota</taxon>
        <taxon>Sar</taxon>
        <taxon>Alveolata</taxon>
        <taxon>Dinophyceae</taxon>
        <taxon>Prorocentrales</taxon>
        <taxon>Prorocentraceae</taxon>
        <taxon>Prorocentrum</taxon>
    </lineage>
</organism>
<gene>
    <name evidence="2" type="ORF">PCOR1329_LOCUS49020</name>
</gene>
<comment type="caution">
    <text evidence="2">The sequence shown here is derived from an EMBL/GenBank/DDBJ whole genome shotgun (WGS) entry which is preliminary data.</text>
</comment>
<feature type="compositionally biased region" description="Basic residues" evidence="1">
    <location>
        <begin position="32"/>
        <end position="47"/>
    </location>
</feature>
<name>A0ABN9UJ72_9DINO</name>
<protein>
    <submittedName>
        <fullName evidence="2">Uncharacterized protein</fullName>
    </submittedName>
</protein>
<dbReference type="EMBL" id="CAUYUJ010015931">
    <property type="protein sequence ID" value="CAK0859762.1"/>
    <property type="molecule type" value="Genomic_DNA"/>
</dbReference>
<evidence type="ECO:0000313" key="3">
    <source>
        <dbReference type="Proteomes" id="UP001189429"/>
    </source>
</evidence>
<sequence length="255" mass="28271">MAAGSPKRRPGAAEAEAEEEDDNDDDGGGAGRWRRTLGRLPLQRRRGAPPPARGRQAWRAGARAPVAVAWACAALAALAGVGCRAPWATAAVAGLRPVFAMSRYDILRSKSALEIDLGAVQRKFIRYDVDAFNQDAAAIEERAQLRKRMEKLPEFGMLLRANDARLEQSSGGHEDRLSWAMHEQALLDAMEDGSIFLANNRFNPVEDEAELRRARREQLIADNPELKALIEKRMARKKKETGTYRGKPGHPKKKR</sequence>
<dbReference type="Proteomes" id="UP001189429">
    <property type="component" value="Unassembled WGS sequence"/>
</dbReference>
<feature type="region of interest" description="Disordered" evidence="1">
    <location>
        <begin position="1"/>
        <end position="56"/>
    </location>
</feature>
<proteinExistence type="predicted"/>
<feature type="region of interest" description="Disordered" evidence="1">
    <location>
        <begin position="233"/>
        <end position="255"/>
    </location>
</feature>
<keyword evidence="3" id="KW-1185">Reference proteome</keyword>
<evidence type="ECO:0000313" key="2">
    <source>
        <dbReference type="EMBL" id="CAK0859762.1"/>
    </source>
</evidence>
<accession>A0ABN9UJ72</accession>